<dbReference type="AlphaFoldDB" id="A0A0J9XDX2"/>
<evidence type="ECO:0000313" key="4">
    <source>
        <dbReference type="Proteomes" id="UP000242525"/>
    </source>
</evidence>
<gene>
    <name evidence="3" type="ORF">BN980_GECA09s03849g</name>
</gene>
<feature type="region of interest" description="Disordered" evidence="1">
    <location>
        <begin position="33"/>
        <end position="139"/>
    </location>
</feature>
<dbReference type="PROSITE" id="PS01159">
    <property type="entry name" value="WW_DOMAIN_1"/>
    <property type="match status" value="1"/>
</dbReference>
<dbReference type="Gene3D" id="2.20.70.10">
    <property type="match status" value="1"/>
</dbReference>
<reference evidence="3" key="1">
    <citation type="submission" date="2014-03" db="EMBL/GenBank/DDBJ databases">
        <authorList>
            <person name="Casaregola S."/>
        </authorList>
    </citation>
    <scope>NUCLEOTIDE SEQUENCE [LARGE SCALE GENOMIC DNA]</scope>
    <source>
        <strain evidence="3">CLIB 918</strain>
    </source>
</reference>
<dbReference type="STRING" id="1173061.A0A0J9XDX2"/>
<dbReference type="PROSITE" id="PS50020">
    <property type="entry name" value="WW_DOMAIN_2"/>
    <property type="match status" value="1"/>
</dbReference>
<dbReference type="Pfam" id="PF00397">
    <property type="entry name" value="WW"/>
    <property type="match status" value="1"/>
</dbReference>
<dbReference type="InterPro" id="IPR036020">
    <property type="entry name" value="WW_dom_sf"/>
</dbReference>
<sequence length="202" mass="21354">MSAPPPHPPSVPPGWVARFDNRYNAYYYVDESTGRSQWEPPAPQGPPAYQGYNQGPPGGYNQGYNQGPPGGYNQGYNQGPGYGGGYNQGGYPPQGGYGGPQQGYDQNRGYGGYGGNYAPQQQQYGQQAPQPVVIQQQAEAKKSGMGAGAGLALGAGAGLLGGMMLSHALDDDDDRPMEQTTVVENNYYVENNGDGDIDADFD</sequence>
<name>A0A0J9XDX2_GEOCN</name>
<accession>A0A0J9XDX2</accession>
<keyword evidence="4" id="KW-1185">Reference proteome</keyword>
<evidence type="ECO:0000256" key="1">
    <source>
        <dbReference type="SAM" id="MobiDB-lite"/>
    </source>
</evidence>
<dbReference type="CDD" id="cd00201">
    <property type="entry name" value="WW"/>
    <property type="match status" value="1"/>
</dbReference>
<dbReference type="Proteomes" id="UP000242525">
    <property type="component" value="Unassembled WGS sequence"/>
</dbReference>
<evidence type="ECO:0000313" key="3">
    <source>
        <dbReference type="EMBL" id="CDO55080.1"/>
    </source>
</evidence>
<feature type="domain" description="WW" evidence="2">
    <location>
        <begin position="9"/>
        <end position="43"/>
    </location>
</feature>
<feature type="compositionally biased region" description="Gly residues" evidence="1">
    <location>
        <begin position="68"/>
        <end position="101"/>
    </location>
</feature>
<dbReference type="SUPFAM" id="SSF51045">
    <property type="entry name" value="WW domain"/>
    <property type="match status" value="1"/>
</dbReference>
<evidence type="ECO:0000259" key="2">
    <source>
        <dbReference type="PROSITE" id="PS50020"/>
    </source>
</evidence>
<dbReference type="InterPro" id="IPR001202">
    <property type="entry name" value="WW_dom"/>
</dbReference>
<comment type="caution">
    <text evidence="3">The sequence shown here is derived from an EMBL/GenBank/DDBJ whole genome shotgun (WGS) entry which is preliminary data.</text>
</comment>
<organism evidence="3 4">
    <name type="scientific">Geotrichum candidum</name>
    <name type="common">Oospora lactis</name>
    <name type="synonym">Dipodascus geotrichum</name>
    <dbReference type="NCBI Taxonomy" id="1173061"/>
    <lineage>
        <taxon>Eukaryota</taxon>
        <taxon>Fungi</taxon>
        <taxon>Dikarya</taxon>
        <taxon>Ascomycota</taxon>
        <taxon>Saccharomycotina</taxon>
        <taxon>Dipodascomycetes</taxon>
        <taxon>Dipodascales</taxon>
        <taxon>Dipodascaceae</taxon>
        <taxon>Geotrichum</taxon>
    </lineage>
</organism>
<feature type="compositionally biased region" description="Low complexity" evidence="1">
    <location>
        <begin position="116"/>
        <end position="138"/>
    </location>
</feature>
<dbReference type="SMART" id="SM00456">
    <property type="entry name" value="WW"/>
    <property type="match status" value="1"/>
</dbReference>
<protein>
    <recommendedName>
        <fullName evidence="2">WW domain-containing protein</fullName>
    </recommendedName>
</protein>
<proteinExistence type="predicted"/>
<dbReference type="EMBL" id="CCBN010000009">
    <property type="protein sequence ID" value="CDO55080.1"/>
    <property type="molecule type" value="Genomic_DNA"/>
</dbReference>